<evidence type="ECO:0000313" key="2">
    <source>
        <dbReference type="Proteomes" id="UP000264541"/>
    </source>
</evidence>
<evidence type="ECO:0000313" key="1">
    <source>
        <dbReference type="EMBL" id="RFU67756.1"/>
    </source>
</evidence>
<keyword evidence="2" id="KW-1185">Reference proteome</keyword>
<organism evidence="1 2">
    <name type="scientific">Peribacillus saganii</name>
    <dbReference type="NCBI Taxonomy" id="2303992"/>
    <lineage>
        <taxon>Bacteria</taxon>
        <taxon>Bacillati</taxon>
        <taxon>Bacillota</taxon>
        <taxon>Bacilli</taxon>
        <taxon>Bacillales</taxon>
        <taxon>Bacillaceae</taxon>
        <taxon>Peribacillus</taxon>
    </lineage>
</organism>
<accession>A0A372LNK0</accession>
<gene>
    <name evidence="1" type="primary">mciZ</name>
    <name evidence="1" type="ORF">D0469_13585</name>
</gene>
<dbReference type="AlphaFoldDB" id="A0A372LNK0"/>
<dbReference type="InterPro" id="IPR025177">
    <property type="entry name" value="MciZ"/>
</dbReference>
<name>A0A372LNK0_9BACI</name>
<reference evidence="1 2" key="1">
    <citation type="submission" date="2018-08" db="EMBL/GenBank/DDBJ databases">
        <title>Bacillus chawlae sp. nov., Bacillus glennii sp. nov., and Bacillus saganii sp. nov. Isolated from the Vehicle Assembly Building at Kennedy Space Center where the Viking Spacecraft were Assembled.</title>
        <authorList>
            <person name="Seuylemezian A."/>
            <person name="Vaishampayan P."/>
        </authorList>
    </citation>
    <scope>NUCLEOTIDE SEQUENCE [LARGE SCALE GENOMIC DNA]</scope>
    <source>
        <strain evidence="1 2">V47-23a</strain>
    </source>
</reference>
<dbReference type="Proteomes" id="UP000264541">
    <property type="component" value="Unassembled WGS sequence"/>
</dbReference>
<dbReference type="Pfam" id="PF13072">
    <property type="entry name" value="MciZ"/>
    <property type="match status" value="1"/>
</dbReference>
<dbReference type="EMBL" id="QVTE01000039">
    <property type="protein sequence ID" value="RFU67756.1"/>
    <property type="molecule type" value="Genomic_DNA"/>
</dbReference>
<sequence>MKVYVLDKGIVLAGKGWEIQQKLKEFRRKYVLVNDWISDVHSLAKTSEIKRVK</sequence>
<comment type="caution">
    <text evidence="1">The sequence shown here is derived from an EMBL/GenBank/DDBJ whole genome shotgun (WGS) entry which is preliminary data.</text>
</comment>
<protein>
    <submittedName>
        <fullName evidence="1">Z-ring formation inhibitor MciZ</fullName>
    </submittedName>
</protein>
<dbReference type="OrthoDB" id="2990038at2"/>
<proteinExistence type="predicted"/>
<dbReference type="RefSeq" id="WP_117327284.1">
    <property type="nucleotide sequence ID" value="NZ_QVTE01000039.1"/>
</dbReference>